<comment type="caution">
    <text evidence="10">Lacks conserved residue(s) required for the propagation of feature annotation.</text>
</comment>
<keyword evidence="2" id="KW-1003">Cell membrane</keyword>
<keyword evidence="9 10" id="KW-0807">Transducer</keyword>
<proteinExistence type="inferred from homology"/>
<sequence>MEDIGLSIYQSAWYSFPRKLTRNVIFILMQSLIVILPSMELHMGCTDVEQNITCLTIICCGLLGMLKMGWFRIYAKNLIDNYNSALNDYLTIKNTKERDIMRTHAFIGRFLCCSMLGFSYFGCVIYGVTPFFYNPDNRINITNRDTILKYPIPSRCVLEYFNVPTGMYKISCLVQAVILTIAATANFGNDGLFLNITLHVCGQINILRIHFINFDVSSPQIYDRFNALILRHQNLITLARELADLISFVLLIELFIISILLCITGFQFIFALKVNNTVMIGKSLMALSLFLIQLTLYSFIGNYLKSEMEEIGLSIYQSAWYSFPKKLTRNVIFILMQTKSPVMLQAGNYIVINLSTYVNILKTSFSYLSVLRIIVGV</sequence>
<dbReference type="GO" id="GO:0005549">
    <property type="term" value="F:odorant binding"/>
    <property type="evidence" value="ECO:0007669"/>
    <property type="project" value="InterPro"/>
</dbReference>
<accession>E2AF66</accession>
<feature type="transmembrane region" description="Helical" evidence="10">
    <location>
        <begin position="20"/>
        <end position="38"/>
    </location>
</feature>
<feature type="transmembrane region" description="Helical" evidence="10">
    <location>
        <begin position="245"/>
        <end position="272"/>
    </location>
</feature>
<dbReference type="PANTHER" id="PTHR21137">
    <property type="entry name" value="ODORANT RECEPTOR"/>
    <property type="match status" value="1"/>
</dbReference>
<dbReference type="Pfam" id="PF02949">
    <property type="entry name" value="7tm_6"/>
    <property type="match status" value="1"/>
</dbReference>
<dbReference type="Proteomes" id="UP000000311">
    <property type="component" value="Unassembled WGS sequence"/>
</dbReference>
<keyword evidence="12" id="KW-1185">Reference proteome</keyword>
<gene>
    <name evidence="11" type="ORF">EAG_14056</name>
</gene>
<feature type="transmembrane region" description="Helical" evidence="10">
    <location>
        <begin position="50"/>
        <end position="70"/>
    </location>
</feature>
<dbReference type="FunCoup" id="E2AF66">
    <property type="interactions" value="39"/>
</dbReference>
<evidence type="ECO:0000256" key="6">
    <source>
        <dbReference type="ARBA" id="ARBA00022989"/>
    </source>
</evidence>
<evidence type="ECO:0000256" key="9">
    <source>
        <dbReference type="ARBA" id="ARBA00023224"/>
    </source>
</evidence>
<organism evidence="12">
    <name type="scientific">Camponotus floridanus</name>
    <name type="common">Florida carpenter ant</name>
    <dbReference type="NCBI Taxonomy" id="104421"/>
    <lineage>
        <taxon>Eukaryota</taxon>
        <taxon>Metazoa</taxon>
        <taxon>Ecdysozoa</taxon>
        <taxon>Arthropoda</taxon>
        <taxon>Hexapoda</taxon>
        <taxon>Insecta</taxon>
        <taxon>Pterygota</taxon>
        <taxon>Neoptera</taxon>
        <taxon>Endopterygota</taxon>
        <taxon>Hymenoptera</taxon>
        <taxon>Apocrita</taxon>
        <taxon>Aculeata</taxon>
        <taxon>Formicoidea</taxon>
        <taxon>Formicidae</taxon>
        <taxon>Formicinae</taxon>
        <taxon>Camponotus</taxon>
    </lineage>
</organism>
<dbReference type="OMA" id="HVPRSMY"/>
<keyword evidence="4 10" id="KW-0812">Transmembrane</keyword>
<dbReference type="PANTHER" id="PTHR21137:SF35">
    <property type="entry name" value="ODORANT RECEPTOR 19A-RELATED"/>
    <property type="match status" value="1"/>
</dbReference>
<feature type="transmembrane region" description="Helical" evidence="10">
    <location>
        <begin position="284"/>
        <end position="304"/>
    </location>
</feature>
<evidence type="ECO:0000256" key="3">
    <source>
        <dbReference type="ARBA" id="ARBA00022606"/>
    </source>
</evidence>
<dbReference type="InterPro" id="IPR004117">
    <property type="entry name" value="7tm6_olfct_rcpt"/>
</dbReference>
<evidence type="ECO:0000313" key="11">
    <source>
        <dbReference type="EMBL" id="EFN67932.1"/>
    </source>
</evidence>
<reference evidence="11 12" key="1">
    <citation type="journal article" date="2010" name="Science">
        <title>Genomic comparison of the ants Camponotus floridanus and Harpegnathos saltator.</title>
        <authorList>
            <person name="Bonasio R."/>
            <person name="Zhang G."/>
            <person name="Ye C."/>
            <person name="Mutti N.S."/>
            <person name="Fang X."/>
            <person name="Qin N."/>
            <person name="Donahue G."/>
            <person name="Yang P."/>
            <person name="Li Q."/>
            <person name="Li C."/>
            <person name="Zhang P."/>
            <person name="Huang Z."/>
            <person name="Berger S.L."/>
            <person name="Reinberg D."/>
            <person name="Wang J."/>
            <person name="Liebig J."/>
        </authorList>
    </citation>
    <scope>NUCLEOTIDE SEQUENCE [LARGE SCALE GENOMIC DNA]</scope>
    <source>
        <strain evidence="12">C129</strain>
    </source>
</reference>
<evidence type="ECO:0000256" key="7">
    <source>
        <dbReference type="ARBA" id="ARBA00023136"/>
    </source>
</evidence>
<dbReference type="EMBL" id="GL439019">
    <property type="protein sequence ID" value="EFN67932.1"/>
    <property type="molecule type" value="Genomic_DNA"/>
</dbReference>
<dbReference type="AlphaFoldDB" id="E2AF66"/>
<dbReference type="GO" id="GO:0004984">
    <property type="term" value="F:olfactory receptor activity"/>
    <property type="evidence" value="ECO:0007669"/>
    <property type="project" value="InterPro"/>
</dbReference>
<evidence type="ECO:0000256" key="4">
    <source>
        <dbReference type="ARBA" id="ARBA00022692"/>
    </source>
</evidence>
<dbReference type="InParanoid" id="E2AF66"/>
<keyword evidence="6 10" id="KW-1133">Transmembrane helix</keyword>
<keyword evidence="5 10" id="KW-0552">Olfaction</keyword>
<name>E2AF66_CAMFO</name>
<dbReference type="GO" id="GO:0007165">
    <property type="term" value="P:signal transduction"/>
    <property type="evidence" value="ECO:0007669"/>
    <property type="project" value="UniProtKB-KW"/>
</dbReference>
<keyword evidence="7 10" id="KW-0472">Membrane</keyword>
<evidence type="ECO:0000256" key="5">
    <source>
        <dbReference type="ARBA" id="ARBA00022725"/>
    </source>
</evidence>
<evidence type="ECO:0000313" key="12">
    <source>
        <dbReference type="Proteomes" id="UP000000311"/>
    </source>
</evidence>
<keyword evidence="8 10" id="KW-0675">Receptor</keyword>
<evidence type="ECO:0000256" key="1">
    <source>
        <dbReference type="ARBA" id="ARBA00004651"/>
    </source>
</evidence>
<protein>
    <recommendedName>
        <fullName evidence="10">Odorant receptor</fullName>
    </recommendedName>
</protein>
<dbReference type="GO" id="GO:0005886">
    <property type="term" value="C:plasma membrane"/>
    <property type="evidence" value="ECO:0007669"/>
    <property type="project" value="UniProtKB-SubCell"/>
</dbReference>
<comment type="subcellular location">
    <subcellularLocation>
        <location evidence="1 10">Cell membrane</location>
        <topology evidence="1 10">Multi-pass membrane protein</topology>
    </subcellularLocation>
</comment>
<evidence type="ECO:0000256" key="10">
    <source>
        <dbReference type="RuleBase" id="RU351113"/>
    </source>
</evidence>
<evidence type="ECO:0000256" key="2">
    <source>
        <dbReference type="ARBA" id="ARBA00022475"/>
    </source>
</evidence>
<comment type="similarity">
    <text evidence="10">Belongs to the insect chemoreceptor superfamily. Heteromeric odorant receptor channel (TC 1.A.69) family.</text>
</comment>
<keyword evidence="3 10" id="KW-0716">Sensory transduction</keyword>
<evidence type="ECO:0000256" key="8">
    <source>
        <dbReference type="ARBA" id="ARBA00023170"/>
    </source>
</evidence>
<dbReference type="OrthoDB" id="8185860at2759"/>
<feature type="transmembrane region" description="Helical" evidence="10">
    <location>
        <begin position="106"/>
        <end position="128"/>
    </location>
</feature>